<dbReference type="AlphaFoldDB" id="A0A137STL1"/>
<accession>A0A137STL1</accession>
<dbReference type="EMBL" id="LTAG01000094">
    <property type="protein sequence ID" value="KXO15709.1"/>
    <property type="molecule type" value="Genomic_DNA"/>
</dbReference>
<protein>
    <submittedName>
        <fullName evidence="1">Uncharacterized protein</fullName>
    </submittedName>
</protein>
<name>A0A137STL1_9BACT</name>
<dbReference type="PATRIC" id="fig|28125.4.peg.1614"/>
<evidence type="ECO:0000313" key="2">
    <source>
        <dbReference type="Proteomes" id="UP000070093"/>
    </source>
</evidence>
<dbReference type="Proteomes" id="UP000070093">
    <property type="component" value="Unassembled WGS sequence"/>
</dbReference>
<sequence length="45" mass="4956">MALANRAKRVNHILKPAVKASCQSNNSLLCKIKIKSYEDVAEKGN</sequence>
<comment type="caution">
    <text evidence="1">The sequence shown here is derived from an EMBL/GenBank/DDBJ whole genome shotgun (WGS) entry which is preliminary data.</text>
</comment>
<evidence type="ECO:0000313" key="1">
    <source>
        <dbReference type="EMBL" id="KXO15709.1"/>
    </source>
</evidence>
<gene>
    <name evidence="1" type="ORF">HMPREF3202_01625</name>
</gene>
<organism evidence="1 2">
    <name type="scientific">Prevotella bivia</name>
    <dbReference type="NCBI Taxonomy" id="28125"/>
    <lineage>
        <taxon>Bacteria</taxon>
        <taxon>Pseudomonadati</taxon>
        <taxon>Bacteroidota</taxon>
        <taxon>Bacteroidia</taxon>
        <taxon>Bacteroidales</taxon>
        <taxon>Prevotellaceae</taxon>
        <taxon>Prevotella</taxon>
    </lineage>
</organism>
<reference evidence="1 2" key="1">
    <citation type="submission" date="2016-02" db="EMBL/GenBank/DDBJ databases">
        <authorList>
            <person name="Wen L."/>
            <person name="He K."/>
            <person name="Yang H."/>
        </authorList>
    </citation>
    <scope>NUCLEOTIDE SEQUENCE [LARGE SCALE GENOMIC DNA]</scope>
    <source>
        <strain evidence="1 2">GED7880</strain>
    </source>
</reference>
<proteinExistence type="predicted"/>